<evidence type="ECO:0000256" key="5">
    <source>
        <dbReference type="ARBA" id="ARBA00023002"/>
    </source>
</evidence>
<dbReference type="GO" id="GO:0008198">
    <property type="term" value="F:ferrous iron binding"/>
    <property type="evidence" value="ECO:0007669"/>
    <property type="project" value="InterPro"/>
</dbReference>
<sequence>MSVSRLPTYFLSHGAGPWPFMAGAFRRQFATLEQGLIATGRELAHANAILMVSAHWETDGFAISSSAQPGMIYDYTGFPEDTYRIHYKAPGSPPLADRVHHLLQAGSIANCRLDPERGYDHGTFSIMKVMRPLADKPIVQLSLDRRFDPQLHFDIGRLLSPLRDEGIAIIGSGQSFQNLALRDARAMQPSKDFDAWLQHTLVDASAGDRRDRLLQWKSAPYARLAHAREEHLIPLMVAAGAAGDDVGECIYWEQLGGFMTAASFRFGPPPLAIGDRSDSAINTTLSPSTIPQK</sequence>
<dbReference type="GO" id="GO:0008270">
    <property type="term" value="F:zinc ion binding"/>
    <property type="evidence" value="ECO:0007669"/>
    <property type="project" value="InterPro"/>
</dbReference>
<dbReference type="Pfam" id="PF02900">
    <property type="entry name" value="LigB"/>
    <property type="match status" value="1"/>
</dbReference>
<evidence type="ECO:0000256" key="4">
    <source>
        <dbReference type="ARBA" id="ARBA00022833"/>
    </source>
</evidence>
<comment type="cofactor">
    <cofactor evidence="1">
        <name>Zn(2+)</name>
        <dbReference type="ChEBI" id="CHEBI:29105"/>
    </cofactor>
</comment>
<accession>A0AAN0VNP9</accession>
<dbReference type="KEGG" id="bcen:DM39_2018"/>
<gene>
    <name evidence="7" type="ORF">DM39_2018</name>
</gene>
<dbReference type="PANTHER" id="PTHR30096">
    <property type="entry name" value="4,5-DOPA DIOXYGENASE EXTRADIOL-LIKE PROTEIN"/>
    <property type="match status" value="1"/>
</dbReference>
<dbReference type="PANTHER" id="PTHR30096:SF0">
    <property type="entry name" value="4,5-DOPA DIOXYGENASE EXTRADIOL-LIKE PROTEIN"/>
    <property type="match status" value="1"/>
</dbReference>
<evidence type="ECO:0000313" key="7">
    <source>
        <dbReference type="EMBL" id="AIO34086.1"/>
    </source>
</evidence>
<keyword evidence="8" id="KW-1185">Reference proteome</keyword>
<dbReference type="AlphaFoldDB" id="A0AAN0VNP9"/>
<reference evidence="7 8" key="1">
    <citation type="submission" date="2014-05" db="EMBL/GenBank/DDBJ databases">
        <authorList>
            <person name="Bishop-Lilly K.A."/>
            <person name="Broomall S.M."/>
            <person name="Chain P.S."/>
            <person name="Chertkov O."/>
            <person name="Coyne S.R."/>
            <person name="Daligault H.E."/>
            <person name="Davenport K.W."/>
            <person name="Erkkila T."/>
            <person name="Frey K.G."/>
            <person name="Gibbons H.S."/>
            <person name="Gu W."/>
            <person name="Jaissle J."/>
            <person name="Johnson S.L."/>
            <person name="Koroleva G.I."/>
            <person name="Ladner J.T."/>
            <person name="Lo C.-C."/>
            <person name="Minogue T.D."/>
            <person name="Munk C."/>
            <person name="Palacios G.F."/>
            <person name="Redden C.L."/>
            <person name="Rosenzweig C.N."/>
            <person name="Scholz M.B."/>
            <person name="Teshima H."/>
            <person name="Xu Y."/>
        </authorList>
    </citation>
    <scope>NUCLEOTIDE SEQUENCE [LARGE SCALE GENOMIC DNA]</scope>
    <source>
        <strain evidence="7 8">DDS 22E-1</strain>
    </source>
</reference>
<feature type="domain" description="Extradiol ring-cleavage dioxygenase class III enzyme subunit B" evidence="6">
    <location>
        <begin position="33"/>
        <end position="249"/>
    </location>
</feature>
<dbReference type="Proteomes" id="UP000029413">
    <property type="component" value="Chromosome 1"/>
</dbReference>
<name>A0AAN0VNP9_9BURK</name>
<dbReference type="InterPro" id="IPR004183">
    <property type="entry name" value="Xdiol_dOase_suB"/>
</dbReference>
<evidence type="ECO:0000256" key="1">
    <source>
        <dbReference type="ARBA" id="ARBA00001947"/>
    </source>
</evidence>
<proteinExistence type="inferred from homology"/>
<organism evidence="7 8">
    <name type="scientific">Burkholderia cenocepacia</name>
    <dbReference type="NCBI Taxonomy" id="95486"/>
    <lineage>
        <taxon>Bacteria</taxon>
        <taxon>Pseudomonadati</taxon>
        <taxon>Pseudomonadota</taxon>
        <taxon>Betaproteobacteria</taxon>
        <taxon>Burkholderiales</taxon>
        <taxon>Burkholderiaceae</taxon>
        <taxon>Burkholderia</taxon>
        <taxon>Burkholderia cepacia complex</taxon>
    </lineage>
</organism>
<keyword evidence="7" id="KW-0223">Dioxygenase</keyword>
<evidence type="ECO:0000256" key="3">
    <source>
        <dbReference type="ARBA" id="ARBA00022723"/>
    </source>
</evidence>
<keyword evidence="3" id="KW-0479">Metal-binding</keyword>
<dbReference type="SUPFAM" id="SSF53213">
    <property type="entry name" value="LigB-like"/>
    <property type="match status" value="1"/>
</dbReference>
<evidence type="ECO:0000313" key="8">
    <source>
        <dbReference type="Proteomes" id="UP000029413"/>
    </source>
</evidence>
<dbReference type="Gene3D" id="3.40.830.10">
    <property type="entry name" value="LigB-like"/>
    <property type="match status" value="1"/>
</dbReference>
<protein>
    <submittedName>
        <fullName evidence="7">Catalytic LigB subunit of aromatic ring-opening dioxygenase family protein</fullName>
    </submittedName>
</protein>
<dbReference type="PIRSF" id="PIRSF006157">
    <property type="entry name" value="Doxgns_DODA"/>
    <property type="match status" value="1"/>
</dbReference>
<keyword evidence="5" id="KW-0560">Oxidoreductase</keyword>
<dbReference type="GO" id="GO:0016702">
    <property type="term" value="F:oxidoreductase activity, acting on single donors with incorporation of molecular oxygen, incorporation of two atoms of oxygen"/>
    <property type="evidence" value="ECO:0007669"/>
    <property type="project" value="UniProtKB-ARBA"/>
</dbReference>
<dbReference type="InterPro" id="IPR014436">
    <property type="entry name" value="Extradiol_dOase_DODA"/>
</dbReference>
<dbReference type="CDD" id="cd07363">
    <property type="entry name" value="45_DOPA_Dioxygenase"/>
    <property type="match status" value="1"/>
</dbReference>
<evidence type="ECO:0000259" key="6">
    <source>
        <dbReference type="Pfam" id="PF02900"/>
    </source>
</evidence>
<keyword evidence="4" id="KW-0862">Zinc</keyword>
<dbReference type="EMBL" id="CP007783">
    <property type="protein sequence ID" value="AIO34086.1"/>
    <property type="molecule type" value="Genomic_DNA"/>
</dbReference>
<comment type="similarity">
    <text evidence="2">Belongs to the DODA-type extradiol aromatic ring-opening dioxygenase family.</text>
</comment>
<evidence type="ECO:0000256" key="2">
    <source>
        <dbReference type="ARBA" id="ARBA00007581"/>
    </source>
</evidence>